<dbReference type="SFLD" id="SFLDS00029">
    <property type="entry name" value="Radical_SAM"/>
    <property type="match status" value="1"/>
</dbReference>
<dbReference type="InterPro" id="IPR006158">
    <property type="entry name" value="Cobalamin-bd"/>
</dbReference>
<dbReference type="Pfam" id="PF02310">
    <property type="entry name" value="B12-binding"/>
    <property type="match status" value="1"/>
</dbReference>
<dbReference type="AlphaFoldDB" id="A0A1I6L0S0"/>
<dbReference type="Gene3D" id="3.80.30.20">
    <property type="entry name" value="tm_1862 like domain"/>
    <property type="match status" value="1"/>
</dbReference>
<evidence type="ECO:0000313" key="9">
    <source>
        <dbReference type="Proteomes" id="UP000199659"/>
    </source>
</evidence>
<dbReference type="EMBL" id="FOYZ01000012">
    <property type="protein sequence ID" value="SFR97052.1"/>
    <property type="molecule type" value="Genomic_DNA"/>
</dbReference>
<dbReference type="PANTHER" id="PTHR43409">
    <property type="entry name" value="ANAEROBIC MAGNESIUM-PROTOPORPHYRIN IX MONOMETHYL ESTER CYCLASE-RELATED"/>
    <property type="match status" value="1"/>
</dbReference>
<keyword evidence="2" id="KW-0949">S-adenosyl-L-methionine</keyword>
<dbReference type="GO" id="GO:0051536">
    <property type="term" value="F:iron-sulfur cluster binding"/>
    <property type="evidence" value="ECO:0007669"/>
    <property type="project" value="UniProtKB-KW"/>
</dbReference>
<evidence type="ECO:0000256" key="2">
    <source>
        <dbReference type="ARBA" id="ARBA00022691"/>
    </source>
</evidence>
<dbReference type="Proteomes" id="UP000199659">
    <property type="component" value="Unassembled WGS sequence"/>
</dbReference>
<dbReference type="STRING" id="37658.SAMN05661086_02963"/>
<keyword evidence="5" id="KW-0411">Iron-sulfur</keyword>
<dbReference type="GO" id="GO:0003824">
    <property type="term" value="F:catalytic activity"/>
    <property type="evidence" value="ECO:0007669"/>
    <property type="project" value="InterPro"/>
</dbReference>
<dbReference type="InterPro" id="IPR058240">
    <property type="entry name" value="rSAM_sf"/>
</dbReference>
<evidence type="ECO:0000256" key="5">
    <source>
        <dbReference type="ARBA" id="ARBA00023014"/>
    </source>
</evidence>
<keyword evidence="9" id="KW-1185">Reference proteome</keyword>
<dbReference type="InterPro" id="IPR023404">
    <property type="entry name" value="rSAM_horseshoe"/>
</dbReference>
<evidence type="ECO:0000256" key="4">
    <source>
        <dbReference type="ARBA" id="ARBA00023004"/>
    </source>
</evidence>
<dbReference type="GO" id="GO:0046872">
    <property type="term" value="F:metal ion binding"/>
    <property type="evidence" value="ECO:0007669"/>
    <property type="project" value="UniProtKB-KW"/>
</dbReference>
<dbReference type="Pfam" id="PF04055">
    <property type="entry name" value="Radical_SAM"/>
    <property type="match status" value="1"/>
</dbReference>
<dbReference type="PROSITE" id="PS51332">
    <property type="entry name" value="B12_BINDING"/>
    <property type="match status" value="1"/>
</dbReference>
<proteinExistence type="predicted"/>
<protein>
    <submittedName>
        <fullName evidence="8">Radical SAM superfamily enzyme YgiQ, UPF0313 family</fullName>
    </submittedName>
</protein>
<comment type="cofactor">
    <cofactor evidence="1">
        <name>[4Fe-4S] cluster</name>
        <dbReference type="ChEBI" id="CHEBI:49883"/>
    </cofactor>
</comment>
<evidence type="ECO:0000313" key="8">
    <source>
        <dbReference type="EMBL" id="SFR97052.1"/>
    </source>
</evidence>
<dbReference type="GO" id="GO:0031419">
    <property type="term" value="F:cobalamin binding"/>
    <property type="evidence" value="ECO:0007669"/>
    <property type="project" value="InterPro"/>
</dbReference>
<name>A0A1I6L0S0_9FIRM</name>
<reference evidence="8 9" key="1">
    <citation type="submission" date="2016-10" db="EMBL/GenBank/DDBJ databases">
        <authorList>
            <person name="de Groot N.N."/>
        </authorList>
    </citation>
    <scope>NUCLEOTIDE SEQUENCE [LARGE SCALE GENOMIC DNA]</scope>
    <source>
        <strain evidence="8 9">743A</strain>
    </source>
</reference>
<feature type="domain" description="B12-binding" evidence="6">
    <location>
        <begin position="169"/>
        <end position="255"/>
    </location>
</feature>
<dbReference type="PROSITE" id="PS51918">
    <property type="entry name" value="RADICAL_SAM"/>
    <property type="match status" value="1"/>
</dbReference>
<dbReference type="PANTHER" id="PTHR43409:SF7">
    <property type="entry name" value="BLL1977 PROTEIN"/>
    <property type="match status" value="1"/>
</dbReference>
<dbReference type="InterPro" id="IPR007197">
    <property type="entry name" value="rSAM"/>
</dbReference>
<keyword evidence="3" id="KW-0479">Metal-binding</keyword>
<dbReference type="SUPFAM" id="SSF102114">
    <property type="entry name" value="Radical SAM enzymes"/>
    <property type="match status" value="1"/>
</dbReference>
<feature type="domain" description="Radical SAM core" evidence="7">
    <location>
        <begin position="296"/>
        <end position="514"/>
    </location>
</feature>
<organism evidence="8 9">
    <name type="scientific">Anaeromicropila populeti</name>
    <dbReference type="NCBI Taxonomy" id="37658"/>
    <lineage>
        <taxon>Bacteria</taxon>
        <taxon>Bacillati</taxon>
        <taxon>Bacillota</taxon>
        <taxon>Clostridia</taxon>
        <taxon>Lachnospirales</taxon>
        <taxon>Lachnospiraceae</taxon>
        <taxon>Anaeromicropila</taxon>
    </lineage>
</organism>
<sequence length="574" mass="67595">MKSEGVTELLLLSCPSKVIDYPALALPALTGFLKKRNVSVLQKDLNIEVKMLFLKKENLDYLFHIGIPYFVRVNMTNEAEHQKLMQFYNILKKVNTESSFNELQELIELCQSRKYGFLKEKRKANLMNTIFDISKCFDFFISYICLYYDEIEKNGLFPFFTQYIRNTTEEILEENPKIIGFSIITTQNTFSIWYSQFLKKNSKYKGWILFGGAHPTKYKEQFLYDNPHIDFIITGEGEMSLYQLVTMLRKGEKNFSEIPRLIYRNELEIKKNTNSKFLTDCYKTDFPCYDGLPLDLYLSPIFPIISSSNCPWKKCKFCAHKTSFREDYNERDPEDVVNEMEYMYQKYGTRLFHFADETISAEHGARIGEMISERKLPFFWMSFGRLDDEFNEDNLKKWYQGGARIVEWGLESGSEKILNGMNKGIHIKKAQEIMHIAGTLGIKNKLLTWHNYPKEELDDLIKTINFVEKNVKSGFSATMLTLKQKLVLQVGSELYEETFYKKENRDDFYKVWLPGSIYSINAKYYCKYSADEEKKMLIELYLKDMIKYCNEKDIFIASNENISFDLILTQLKEG</sequence>
<dbReference type="RefSeq" id="WP_092562340.1">
    <property type="nucleotide sequence ID" value="NZ_FOYZ01000012.1"/>
</dbReference>
<dbReference type="InterPro" id="IPR006638">
    <property type="entry name" value="Elp3/MiaA/NifB-like_rSAM"/>
</dbReference>
<evidence type="ECO:0000259" key="6">
    <source>
        <dbReference type="PROSITE" id="PS51332"/>
    </source>
</evidence>
<dbReference type="InterPro" id="IPR051198">
    <property type="entry name" value="BchE-like"/>
</dbReference>
<keyword evidence="4" id="KW-0408">Iron</keyword>
<dbReference type="OrthoDB" id="9777636at2"/>
<dbReference type="SMART" id="SM00729">
    <property type="entry name" value="Elp3"/>
    <property type="match status" value="1"/>
</dbReference>
<evidence type="ECO:0000256" key="1">
    <source>
        <dbReference type="ARBA" id="ARBA00001966"/>
    </source>
</evidence>
<evidence type="ECO:0000259" key="7">
    <source>
        <dbReference type="PROSITE" id="PS51918"/>
    </source>
</evidence>
<evidence type="ECO:0000256" key="3">
    <source>
        <dbReference type="ARBA" id="ARBA00022723"/>
    </source>
</evidence>
<gene>
    <name evidence="8" type="ORF">SAMN05661086_02963</name>
</gene>
<dbReference type="Gene3D" id="3.40.50.280">
    <property type="entry name" value="Cobalamin-binding domain"/>
    <property type="match status" value="1"/>
</dbReference>
<accession>A0A1I6L0S0</accession>
<dbReference type="GO" id="GO:0005829">
    <property type="term" value="C:cytosol"/>
    <property type="evidence" value="ECO:0007669"/>
    <property type="project" value="TreeGrafter"/>
</dbReference>
<dbReference type="SFLD" id="SFLDG01082">
    <property type="entry name" value="B12-binding_domain_containing"/>
    <property type="match status" value="1"/>
</dbReference>